<dbReference type="Pfam" id="PF16172">
    <property type="entry name" value="DOCK_N"/>
    <property type="match status" value="1"/>
</dbReference>
<evidence type="ECO:0000256" key="1">
    <source>
        <dbReference type="ARBA" id="ARBA00004496"/>
    </source>
</evidence>
<reference evidence="12 13" key="1">
    <citation type="journal article" date="2019" name="Philos. Trans. R. Soc. Lond., B, Biol. Sci.">
        <title>Ant behaviour and brain gene expression of defending hosts depend on the ecological success of the intruding social parasite.</title>
        <authorList>
            <person name="Kaur R."/>
            <person name="Stoldt M."/>
            <person name="Jongepier E."/>
            <person name="Feldmeyer B."/>
            <person name="Menzel F."/>
            <person name="Bornberg-Bauer E."/>
            <person name="Foitzik S."/>
        </authorList>
    </citation>
    <scope>NUCLEOTIDE SEQUENCE [LARGE SCALE GENOMIC DNA]</scope>
    <source>
        <tissue evidence="12">Whole body</tissue>
    </source>
</reference>
<dbReference type="Gene3D" id="2.30.30.40">
    <property type="entry name" value="SH3 Domains"/>
    <property type="match status" value="1"/>
</dbReference>
<dbReference type="GO" id="GO:0005085">
    <property type="term" value="F:guanyl-nucleotide exchange factor activity"/>
    <property type="evidence" value="ECO:0007669"/>
    <property type="project" value="UniProtKB-KW"/>
</dbReference>
<comment type="subcellular location">
    <subcellularLocation>
        <location evidence="1">Cytoplasm</location>
    </subcellularLocation>
</comment>
<dbReference type="SMART" id="SM00326">
    <property type="entry name" value="SH3"/>
    <property type="match status" value="1"/>
</dbReference>
<feature type="domain" description="SH3" evidence="9">
    <location>
        <begin position="8"/>
        <end position="68"/>
    </location>
</feature>
<dbReference type="InterPro" id="IPR032376">
    <property type="entry name" value="DOCK_N"/>
</dbReference>
<organism evidence="12 13">
    <name type="scientific">Temnothorax longispinosus</name>
    <dbReference type="NCBI Taxonomy" id="300112"/>
    <lineage>
        <taxon>Eukaryota</taxon>
        <taxon>Metazoa</taxon>
        <taxon>Ecdysozoa</taxon>
        <taxon>Arthropoda</taxon>
        <taxon>Hexapoda</taxon>
        <taxon>Insecta</taxon>
        <taxon>Pterygota</taxon>
        <taxon>Neoptera</taxon>
        <taxon>Endopterygota</taxon>
        <taxon>Hymenoptera</taxon>
        <taxon>Apocrita</taxon>
        <taxon>Aculeata</taxon>
        <taxon>Formicoidea</taxon>
        <taxon>Formicidae</taxon>
        <taxon>Myrmicinae</taxon>
        <taxon>Temnothorax</taxon>
    </lineage>
</organism>
<feature type="compositionally biased region" description="Polar residues" evidence="8">
    <location>
        <begin position="1541"/>
        <end position="1558"/>
    </location>
</feature>
<dbReference type="PROSITE" id="PS51651">
    <property type="entry name" value="DOCKER"/>
    <property type="match status" value="1"/>
</dbReference>
<dbReference type="PROSITE" id="PS51650">
    <property type="entry name" value="C2_DOCK"/>
    <property type="match status" value="1"/>
</dbReference>
<keyword evidence="4" id="KW-0597">Phosphoprotein</keyword>
<dbReference type="GO" id="GO:0016477">
    <property type="term" value="P:cell migration"/>
    <property type="evidence" value="ECO:0007669"/>
    <property type="project" value="TreeGrafter"/>
</dbReference>
<gene>
    <name evidence="12" type="ORF">DBV15_06069</name>
</gene>
<accession>A0A4S2L5N2</accession>
<evidence type="ECO:0000313" key="12">
    <source>
        <dbReference type="EMBL" id="TGZ55899.1"/>
    </source>
</evidence>
<evidence type="ECO:0000256" key="4">
    <source>
        <dbReference type="ARBA" id="ARBA00022553"/>
    </source>
</evidence>
<dbReference type="InterPro" id="IPR046769">
    <property type="entry name" value="DOCKER_Lobe_A"/>
</dbReference>
<evidence type="ECO:0000256" key="2">
    <source>
        <dbReference type="ARBA" id="ARBA00022443"/>
    </source>
</evidence>
<dbReference type="Gene3D" id="2.60.40.150">
    <property type="entry name" value="C2 domain"/>
    <property type="match status" value="1"/>
</dbReference>
<dbReference type="InterPro" id="IPR042455">
    <property type="entry name" value="DOCK_N_sub1"/>
</dbReference>
<comment type="similarity">
    <text evidence="7">Belongs to the DOCK family.</text>
</comment>
<comment type="caution">
    <text evidence="12">The sequence shown here is derived from an EMBL/GenBank/DDBJ whole genome shotgun (WGS) entry which is preliminary data.</text>
</comment>
<dbReference type="CDD" id="cd11697">
    <property type="entry name" value="DHR2_DOCK_A"/>
    <property type="match status" value="1"/>
</dbReference>
<feature type="compositionally biased region" description="Polar residues" evidence="8">
    <location>
        <begin position="1653"/>
        <end position="1674"/>
    </location>
</feature>
<keyword evidence="3" id="KW-0963">Cytoplasm</keyword>
<dbReference type="InterPro" id="IPR036028">
    <property type="entry name" value="SH3-like_dom_sf"/>
</dbReference>
<dbReference type="Gene3D" id="1.25.40.410">
    <property type="match status" value="1"/>
</dbReference>
<evidence type="ECO:0000259" key="11">
    <source>
        <dbReference type="PROSITE" id="PS51651"/>
    </source>
</evidence>
<dbReference type="CDD" id="cd11872">
    <property type="entry name" value="SH3_DOCK_AB"/>
    <property type="match status" value="1"/>
</dbReference>
<dbReference type="InterPro" id="IPR027357">
    <property type="entry name" value="DOCKER_dom"/>
</dbReference>
<evidence type="ECO:0000256" key="8">
    <source>
        <dbReference type="SAM" id="MobiDB-lite"/>
    </source>
</evidence>
<dbReference type="GO" id="GO:0031267">
    <property type="term" value="F:small GTPase binding"/>
    <property type="evidence" value="ECO:0007669"/>
    <property type="project" value="TreeGrafter"/>
</dbReference>
<feature type="region of interest" description="Disordered" evidence="8">
    <location>
        <begin position="291"/>
        <end position="311"/>
    </location>
</feature>
<dbReference type="InterPro" id="IPR027007">
    <property type="entry name" value="C2_DOCK-type_domain"/>
</dbReference>
<dbReference type="InterPro" id="IPR035892">
    <property type="entry name" value="C2_domain_sf"/>
</dbReference>
<dbReference type="Pfam" id="PF14429">
    <property type="entry name" value="DOCK-C2"/>
    <property type="match status" value="1"/>
</dbReference>
<proteinExistence type="inferred from homology"/>
<keyword evidence="5" id="KW-0344">Guanine-nucleotide releasing factor</keyword>
<evidence type="ECO:0000259" key="10">
    <source>
        <dbReference type="PROSITE" id="PS51650"/>
    </source>
</evidence>
<dbReference type="GO" id="GO:0007264">
    <property type="term" value="P:small GTPase-mediated signal transduction"/>
    <property type="evidence" value="ECO:0007669"/>
    <property type="project" value="InterPro"/>
</dbReference>
<feature type="domain" description="C2 DOCK-type" evidence="10">
    <location>
        <begin position="454"/>
        <end position="621"/>
    </location>
</feature>
<feature type="domain" description="DOCKER" evidence="11">
    <location>
        <begin position="928"/>
        <end position="1356"/>
    </location>
</feature>
<dbReference type="PANTHER" id="PTHR45653:SF10">
    <property type="entry name" value="MYOBLAST CITY, ISOFORM B"/>
    <property type="match status" value="1"/>
</dbReference>
<dbReference type="PANTHER" id="PTHR45653">
    <property type="entry name" value="DEDICATOR OF CYTOKINESIS"/>
    <property type="match status" value="1"/>
</dbReference>
<dbReference type="Pfam" id="PF06920">
    <property type="entry name" value="DHR-2_Lobe_A"/>
    <property type="match status" value="1"/>
</dbReference>
<dbReference type="FunFam" id="1.20.58.740:FF:000004">
    <property type="entry name" value="Dedicator of cytokinesis protein 1"/>
    <property type="match status" value="1"/>
</dbReference>
<feature type="region of interest" description="Disordered" evidence="8">
    <location>
        <begin position="1527"/>
        <end position="1590"/>
    </location>
</feature>
<dbReference type="Pfam" id="PF20421">
    <property type="entry name" value="DHR-2_Lobe_C"/>
    <property type="match status" value="1"/>
</dbReference>
<dbReference type="Gene3D" id="1.20.58.740">
    <property type="match status" value="1"/>
</dbReference>
<sequence length="1674" mass="191843">MTMTWKRIEEHSGIAIHNFAHPIPYAICLTVGEVVQITAECADWYYGRSKFKGTWGIFPKSYIHILQKSANTDNLVQEITNVLREWGHHWKHLYVTHSEHFETMQQQILDAIGYRSKILSGTLTVDELKDMKRLATAKIGTGNQLLGLDMVVRDEHGNILNPLETSTIQLYYHHETAAERIRKACNDTKKKPYKPQVPVYSHIFFVSVRNFVCKMAEDVELLLTLYDGREMKAITENYVVSWSKEGLARDIDQLHNLRVLFTDLGSRDLMRDKVYLACYVIRIGGMEAKEPDHRRSSVTQANQTKSKGAESMRRPFGVAAMDITLFITGKLEGDVEQHHFIPFIHIKEEHYDGSYKIEVDLFLSVSCLCFRCCEKDSLDGTLRRIIAQKETNIQKHVNGNIANVTGGQGLWTSLKLLRGDPKQVRDENPHLVLGNVAIARKMGFPEVILPGDVRNDLYLTLISGEFSKGSKSTDKNVEVTVKVCNEHGIAIPGVMTLGGGASPIDEYRSVIYYHEDKPRWCETFKIAIPIEEFKQAHLKFTFKHRSSNRCGLSSTPGKSVAKVARLLGENRHRLNQHRGYSEEVELCVKILSDILELTFRKDVGSTVSDVKEIMLTALRTIIQTVISMDRENPLVGNLVSVMLAIFRQMTQLHYEVYINHFGTKIDLLDFLMEILLVFKDLVSRSVFPGDWCEMIMLQNNIILNSLRYFSATIRDYFFTEFEHQAWSNFFHCAIAFLTQPALQLETFTSTKRNRIIKRYKDMRRATVFEIRSMWFNLGQHKILFVPSLVGAILEMALIPDTELRKATIPIFFDMMQCEYYSSRIVEGYGDTKRDPAHIKANFMEYENEMIAKLDILVEGGRGDEQFRTLWTDVMGSLCEKHSTMREQGLRFVDTIARLMERLLQYRDIIHAESQEHRMLCTVNLLEFYSEINRKEMYIRYVNKLCELHLECDNYTEAAYSLKLHSQLLAWSDQPLSPLLISHRYPLCQTHRELKEALYNDIIDYFDKGRMWECALAVCKELVSQYEEETFDYLQLSVLLRRMAKFYDCIIKQLRPEPEYFRVAYYGRGHPAFLQNKVFVYRGKEYERLSDFCTRTLNQLPNAEQMNKLSPPTTEMLESYHQYVQINKVEPLMDEKRHRLSGKPVTAEAVLRYHRVNDVQRFRFSRPAPRKEIIPTNSDKEKEINTSTNNSNEFASLWLERTVLVTSYPLPGILRWFPVTSSETYLVSPLRNAIETMEATNTALRDLIIANRSDPSLPLNPLSMKLNGILDPAVMGGIDNYEKAFLNAEYRDSHPEESSDLLKLEGLIAEQIPLLSLGLQLHKVRAPTELAPFHQRLEQCFMSMRTQVEAKYGKRTCDLQIESLTQTVTMRRPPISRGDNHCLSESNMNNSDYATHYRVSSLTRSQVATFKSLTSFNFNNSTPPSNAQSVNLSRNNSMRSHILSTASLQKALGNPSPGTYKKKDSKRRSSRKSDSATVTKTDQPTSQWYTTTEISHSSIQATSSVTSLISNLHSTHVFELRQELTPKRPLRSEAEKERRMSNRWSGQSHYLRNINNGLESSGLGKGNRDSVGTTDSTASEDDPPPPLPIKMREADYCNLPEELSNNRCAATLNNLNKSSGQLKNKLPTPTDDDVDSHSKPPTPPPKPKRPIHNLNKNTLASNDVENSPVEDSSTA</sequence>
<feature type="region of interest" description="Disordered" evidence="8">
    <location>
        <begin position="1615"/>
        <end position="1674"/>
    </location>
</feature>
<dbReference type="GO" id="GO:0005737">
    <property type="term" value="C:cytoplasm"/>
    <property type="evidence" value="ECO:0007669"/>
    <property type="project" value="UniProtKB-SubCell"/>
</dbReference>
<dbReference type="InterPro" id="IPR043161">
    <property type="entry name" value="DOCK_C_lobe_A"/>
</dbReference>
<dbReference type="GO" id="GO:0005886">
    <property type="term" value="C:plasma membrane"/>
    <property type="evidence" value="ECO:0007669"/>
    <property type="project" value="TreeGrafter"/>
</dbReference>
<feature type="compositionally biased region" description="Polar residues" evidence="8">
    <location>
        <begin position="297"/>
        <end position="306"/>
    </location>
</feature>
<dbReference type="SUPFAM" id="SSF50044">
    <property type="entry name" value="SH3-domain"/>
    <property type="match status" value="1"/>
</dbReference>
<dbReference type="InterPro" id="IPR046770">
    <property type="entry name" value="DOCKER_Lobe_B"/>
</dbReference>
<dbReference type="Proteomes" id="UP000310200">
    <property type="component" value="Unassembled WGS sequence"/>
</dbReference>
<dbReference type="InterPro" id="IPR001452">
    <property type="entry name" value="SH3_domain"/>
</dbReference>
<evidence type="ECO:0000259" key="9">
    <source>
        <dbReference type="PROSITE" id="PS50002"/>
    </source>
</evidence>
<dbReference type="STRING" id="300112.A0A4S2L5N2"/>
<dbReference type="Pfam" id="PF20422">
    <property type="entry name" value="DHR-2_Lobe_B"/>
    <property type="match status" value="1"/>
</dbReference>
<dbReference type="InterPro" id="IPR026791">
    <property type="entry name" value="DOCK"/>
</dbReference>
<evidence type="ECO:0000256" key="5">
    <source>
        <dbReference type="ARBA" id="ARBA00022658"/>
    </source>
</evidence>
<dbReference type="InterPro" id="IPR056372">
    <property type="entry name" value="TPR_DOCK"/>
</dbReference>
<dbReference type="Pfam" id="PF23554">
    <property type="entry name" value="TPR_DOCK"/>
    <property type="match status" value="1"/>
</dbReference>
<keyword evidence="2 6" id="KW-0728">SH3 domain</keyword>
<name>A0A4S2L5N2_9HYME</name>
<dbReference type="EMBL" id="QBLH01000387">
    <property type="protein sequence ID" value="TGZ55899.1"/>
    <property type="molecule type" value="Genomic_DNA"/>
</dbReference>
<evidence type="ECO:0000256" key="7">
    <source>
        <dbReference type="PROSITE-ProRule" id="PRU00983"/>
    </source>
</evidence>
<feature type="compositionally biased region" description="Basic and acidic residues" evidence="8">
    <location>
        <begin position="1527"/>
        <end position="1539"/>
    </location>
</feature>
<dbReference type="Gene3D" id="1.20.1270.350">
    <property type="entry name" value="Dedicator of cytokinesis N-terminal subdomain"/>
    <property type="match status" value="1"/>
</dbReference>
<dbReference type="InterPro" id="IPR046773">
    <property type="entry name" value="DOCKER_Lobe_C"/>
</dbReference>
<feature type="region of interest" description="Disordered" evidence="8">
    <location>
        <begin position="1447"/>
        <end position="1483"/>
    </location>
</feature>
<dbReference type="PROSITE" id="PS50002">
    <property type="entry name" value="SH3"/>
    <property type="match status" value="1"/>
</dbReference>
<evidence type="ECO:0000256" key="3">
    <source>
        <dbReference type="ARBA" id="ARBA00022490"/>
    </source>
</evidence>
<keyword evidence="13" id="KW-1185">Reference proteome</keyword>
<protein>
    <submittedName>
        <fullName evidence="12">Dedicator of cytokinesis protein 1</fullName>
    </submittedName>
</protein>
<dbReference type="GO" id="GO:0007520">
    <property type="term" value="P:myoblast fusion"/>
    <property type="evidence" value="ECO:0007669"/>
    <property type="project" value="TreeGrafter"/>
</dbReference>
<evidence type="ECO:0000313" key="13">
    <source>
        <dbReference type="Proteomes" id="UP000310200"/>
    </source>
</evidence>
<dbReference type="InterPro" id="IPR043162">
    <property type="entry name" value="DOCK_C_lobe_C"/>
</dbReference>
<evidence type="ECO:0000256" key="6">
    <source>
        <dbReference type="PROSITE-ProRule" id="PRU00192"/>
    </source>
</evidence>